<gene>
    <name evidence="2" type="ORF">Zmor_009711</name>
</gene>
<dbReference type="EMBL" id="JALNTZ010000003">
    <property type="protein sequence ID" value="KAJ3657935.1"/>
    <property type="molecule type" value="Genomic_DNA"/>
</dbReference>
<dbReference type="AlphaFoldDB" id="A0AA38MI83"/>
<evidence type="ECO:0000313" key="3">
    <source>
        <dbReference type="Proteomes" id="UP001168821"/>
    </source>
</evidence>
<evidence type="ECO:0000313" key="2">
    <source>
        <dbReference type="EMBL" id="KAJ3657935.1"/>
    </source>
</evidence>
<comment type="caution">
    <text evidence="2">The sequence shown here is derived from an EMBL/GenBank/DDBJ whole genome shotgun (WGS) entry which is preliminary data.</text>
</comment>
<accession>A0AA38MI83</accession>
<organism evidence="2 3">
    <name type="scientific">Zophobas morio</name>
    <dbReference type="NCBI Taxonomy" id="2755281"/>
    <lineage>
        <taxon>Eukaryota</taxon>
        <taxon>Metazoa</taxon>
        <taxon>Ecdysozoa</taxon>
        <taxon>Arthropoda</taxon>
        <taxon>Hexapoda</taxon>
        <taxon>Insecta</taxon>
        <taxon>Pterygota</taxon>
        <taxon>Neoptera</taxon>
        <taxon>Endopterygota</taxon>
        <taxon>Coleoptera</taxon>
        <taxon>Polyphaga</taxon>
        <taxon>Cucujiformia</taxon>
        <taxon>Tenebrionidae</taxon>
        <taxon>Zophobas</taxon>
    </lineage>
</organism>
<evidence type="ECO:0000256" key="1">
    <source>
        <dbReference type="SAM" id="MobiDB-lite"/>
    </source>
</evidence>
<protein>
    <submittedName>
        <fullName evidence="2">Uncharacterized protein</fullName>
    </submittedName>
</protein>
<proteinExistence type="predicted"/>
<dbReference type="Proteomes" id="UP001168821">
    <property type="component" value="Unassembled WGS sequence"/>
</dbReference>
<feature type="region of interest" description="Disordered" evidence="1">
    <location>
        <begin position="192"/>
        <end position="213"/>
    </location>
</feature>
<name>A0AA38MI83_9CUCU</name>
<sequence length="235" mass="26677">MLHCMFILQLAPFHLPSFERAYISLLPSRRLIAALIIRTFADPRRSFLAKNVLPPGAVSQTGSRHYFRFRDVRPERASLSESIRLNCGLRTMQKEAISGRSPSPSLRYYFRRLKSDLARCAHLSVLPPHCQRSARSDPICESGHVRHTLARNFHRKCPSNFSFRFSLYYYFVAAGAATAPHADRHRCDTLPPHGAAPQNAKSAARTAHSASTKTYLNESKHDYEEAKIVCLIRPM</sequence>
<keyword evidence="3" id="KW-1185">Reference proteome</keyword>
<reference evidence="2" key="1">
    <citation type="journal article" date="2023" name="G3 (Bethesda)">
        <title>Whole genome assemblies of Zophobas morio and Tenebrio molitor.</title>
        <authorList>
            <person name="Kaur S."/>
            <person name="Stinson S.A."/>
            <person name="diCenzo G.C."/>
        </authorList>
    </citation>
    <scope>NUCLEOTIDE SEQUENCE</scope>
    <source>
        <strain evidence="2">QUZm001</strain>
    </source>
</reference>